<sequence length="418" mass="45873">MRLRSLTFLMVLLLTGCVFTEQDTARNTAKDHNINYNTDTPSSPTESNQPQKDPIQDKLKELSVSEKVGQLIMAGIDGTEVDEAAKELIRSYNVGGFIFYSTNIKKENEAVQLLNDLKQLNAQQKSGVPLFMSVDEEGGKVSRMPSTLKKIPSAKKVGDTKNEQLATQIGKVIGDQLQSFGLNMDYAPVLDVNSNPKNPVIGDRAYGNEINIVSQMGIAVMKGLQQRNVIPVVKHFPGHGDTSVDSHIGLPIVKHNIERLRQLELVPFKQAIAKGADAVMIAHILMPQIDNSAPASFSSIIIHDLLRAELGFTGVVISDDMTMGAITEHYDMGEATVKFIQAGGNVVLIGHGMENIQSVAKALTDAVQQGEITPKMLDERVTQVLQLKQKYKLTDHQQAIGPDVKQINERIAELLKQF</sequence>
<comment type="caution">
    <text evidence="7">The sequence shown here is derived from an EMBL/GenBank/DDBJ whole genome shotgun (WGS) entry which is preliminary data.</text>
</comment>
<dbReference type="GO" id="GO:0004563">
    <property type="term" value="F:beta-N-acetylhexosaminidase activity"/>
    <property type="evidence" value="ECO:0007669"/>
    <property type="project" value="UniProtKB-EC"/>
</dbReference>
<evidence type="ECO:0000256" key="2">
    <source>
        <dbReference type="ARBA" id="ARBA00022801"/>
    </source>
</evidence>
<comment type="similarity">
    <text evidence="1">Belongs to the glycosyl hydrolase 3 family.</text>
</comment>
<dbReference type="SUPFAM" id="SSF51445">
    <property type="entry name" value="(Trans)glycosidases"/>
    <property type="match status" value="1"/>
</dbReference>
<dbReference type="PROSITE" id="PS51257">
    <property type="entry name" value="PROKAR_LIPOPROTEIN"/>
    <property type="match status" value="1"/>
</dbReference>
<keyword evidence="3 7" id="KW-0326">Glycosidase</keyword>
<organism evidence="7 8">
    <name type="scientific">Paenibacillus turicensis</name>
    <dbReference type="NCBI Taxonomy" id="160487"/>
    <lineage>
        <taxon>Bacteria</taxon>
        <taxon>Bacillati</taxon>
        <taxon>Bacillota</taxon>
        <taxon>Bacilli</taxon>
        <taxon>Bacillales</taxon>
        <taxon>Paenibacillaceae</taxon>
        <taxon>Paenibacillus</taxon>
    </lineage>
</organism>
<dbReference type="InterPro" id="IPR001764">
    <property type="entry name" value="Glyco_hydro_3_N"/>
</dbReference>
<name>A0ABS4FSU9_9BACL</name>
<keyword evidence="8" id="KW-1185">Reference proteome</keyword>
<accession>A0ABS4FSU9</accession>
<proteinExistence type="inferred from homology"/>
<dbReference type="Gene3D" id="3.20.20.300">
    <property type="entry name" value="Glycoside hydrolase, family 3, N-terminal domain"/>
    <property type="match status" value="1"/>
</dbReference>
<evidence type="ECO:0000256" key="3">
    <source>
        <dbReference type="ARBA" id="ARBA00023295"/>
    </source>
</evidence>
<feature type="domain" description="Glycoside hydrolase family 3 N-terminal" evidence="6">
    <location>
        <begin position="64"/>
        <end position="387"/>
    </location>
</feature>
<dbReference type="Proteomes" id="UP001519272">
    <property type="component" value="Unassembled WGS sequence"/>
</dbReference>
<dbReference type="PANTHER" id="PTHR30480">
    <property type="entry name" value="BETA-HEXOSAMINIDASE-RELATED"/>
    <property type="match status" value="1"/>
</dbReference>
<dbReference type="InterPro" id="IPR036962">
    <property type="entry name" value="Glyco_hydro_3_N_sf"/>
</dbReference>
<feature type="region of interest" description="Disordered" evidence="4">
    <location>
        <begin position="30"/>
        <end position="54"/>
    </location>
</feature>
<protein>
    <submittedName>
        <fullName evidence="7">Beta-N-acetylhexosaminidase</fullName>
        <ecNumber evidence="7">3.2.1.52</ecNumber>
    </submittedName>
</protein>
<feature type="compositionally biased region" description="Polar residues" evidence="4">
    <location>
        <begin position="34"/>
        <end position="51"/>
    </location>
</feature>
<reference evidence="7 8" key="1">
    <citation type="submission" date="2021-03" db="EMBL/GenBank/DDBJ databases">
        <title>Genomic Encyclopedia of Type Strains, Phase IV (KMG-IV): sequencing the most valuable type-strain genomes for metagenomic binning, comparative biology and taxonomic classification.</title>
        <authorList>
            <person name="Goeker M."/>
        </authorList>
    </citation>
    <scope>NUCLEOTIDE SEQUENCE [LARGE SCALE GENOMIC DNA]</scope>
    <source>
        <strain evidence="7 8">DSM 14349</strain>
    </source>
</reference>
<feature type="signal peptide" evidence="5">
    <location>
        <begin position="1"/>
        <end position="20"/>
    </location>
</feature>
<dbReference type="InterPro" id="IPR019800">
    <property type="entry name" value="Glyco_hydro_3_AS"/>
</dbReference>
<dbReference type="EC" id="3.2.1.52" evidence="7"/>
<gene>
    <name evidence="7" type="ORF">J2Z32_002281</name>
</gene>
<evidence type="ECO:0000256" key="4">
    <source>
        <dbReference type="SAM" id="MobiDB-lite"/>
    </source>
</evidence>
<dbReference type="PANTHER" id="PTHR30480:SF16">
    <property type="entry name" value="GLYCOSIDE HYDROLASE FAMILY 3 DOMAIN PROTEIN"/>
    <property type="match status" value="1"/>
</dbReference>
<keyword evidence="2 7" id="KW-0378">Hydrolase</keyword>
<evidence type="ECO:0000259" key="6">
    <source>
        <dbReference type="Pfam" id="PF00933"/>
    </source>
</evidence>
<dbReference type="RefSeq" id="WP_210089270.1">
    <property type="nucleotide sequence ID" value="NZ_JAGGKG010000009.1"/>
</dbReference>
<evidence type="ECO:0000256" key="1">
    <source>
        <dbReference type="ARBA" id="ARBA00005336"/>
    </source>
</evidence>
<dbReference type="InterPro" id="IPR050226">
    <property type="entry name" value="NagZ_Beta-hexosaminidase"/>
</dbReference>
<evidence type="ECO:0000313" key="8">
    <source>
        <dbReference type="Proteomes" id="UP001519272"/>
    </source>
</evidence>
<dbReference type="NCBIfam" id="NF003740">
    <property type="entry name" value="PRK05337.1"/>
    <property type="match status" value="1"/>
</dbReference>
<dbReference type="InterPro" id="IPR017853">
    <property type="entry name" value="GH"/>
</dbReference>
<keyword evidence="5" id="KW-0732">Signal</keyword>
<feature type="chain" id="PRO_5045049109" evidence="5">
    <location>
        <begin position="21"/>
        <end position="418"/>
    </location>
</feature>
<evidence type="ECO:0000313" key="7">
    <source>
        <dbReference type="EMBL" id="MBP1905651.1"/>
    </source>
</evidence>
<dbReference type="EMBL" id="JAGGKG010000009">
    <property type="protein sequence ID" value="MBP1905651.1"/>
    <property type="molecule type" value="Genomic_DNA"/>
</dbReference>
<dbReference type="PROSITE" id="PS00775">
    <property type="entry name" value="GLYCOSYL_HYDROL_F3"/>
    <property type="match status" value="1"/>
</dbReference>
<evidence type="ECO:0000256" key="5">
    <source>
        <dbReference type="SAM" id="SignalP"/>
    </source>
</evidence>
<dbReference type="Pfam" id="PF00933">
    <property type="entry name" value="Glyco_hydro_3"/>
    <property type="match status" value="1"/>
</dbReference>